<keyword evidence="5" id="KW-0378">Hydrolase</keyword>
<protein>
    <submittedName>
        <fullName evidence="5">Zn-dependent hydrolase</fullName>
    </submittedName>
</protein>
<dbReference type="Proteomes" id="UP000078148">
    <property type="component" value="Chromosome"/>
</dbReference>
<dbReference type="EMBL" id="CP013023">
    <property type="protein sequence ID" value="ANF96819.1"/>
    <property type="molecule type" value="Genomic_DNA"/>
</dbReference>
<feature type="domain" description="Metallo-beta-lactamase" evidence="4">
    <location>
        <begin position="21"/>
        <end position="220"/>
    </location>
</feature>
<comment type="function">
    <text evidence="2">Counteracts the endogenous Pycsar antiviral defense system. Phosphodiesterase that enables metal-dependent hydrolysis of host cyclic nucleotide Pycsar defense signals such as cCMP and cUMP.</text>
</comment>
<dbReference type="Gene3D" id="3.60.15.10">
    <property type="entry name" value="Ribonuclease Z/Hydroxyacylglutathione hydrolase-like"/>
    <property type="match status" value="1"/>
</dbReference>
<comment type="catalytic activity">
    <reaction evidence="3">
        <text>3',5'-cyclic UMP + H2O = UMP + H(+)</text>
        <dbReference type="Rhea" id="RHEA:70575"/>
        <dbReference type="ChEBI" id="CHEBI:15377"/>
        <dbReference type="ChEBI" id="CHEBI:15378"/>
        <dbReference type="ChEBI" id="CHEBI:57865"/>
        <dbReference type="ChEBI" id="CHEBI:184387"/>
    </reaction>
    <physiologicalReaction direction="left-to-right" evidence="3">
        <dbReference type="Rhea" id="RHEA:70576"/>
    </physiologicalReaction>
</comment>
<dbReference type="SUPFAM" id="SSF56281">
    <property type="entry name" value="Metallo-hydrolase/oxidoreductase"/>
    <property type="match status" value="1"/>
</dbReference>
<dbReference type="InterPro" id="IPR050855">
    <property type="entry name" value="NDM-1-like"/>
</dbReference>
<dbReference type="GO" id="GO:0016787">
    <property type="term" value="F:hydrolase activity"/>
    <property type="evidence" value="ECO:0007669"/>
    <property type="project" value="UniProtKB-KW"/>
</dbReference>
<evidence type="ECO:0000313" key="6">
    <source>
        <dbReference type="Proteomes" id="UP000078148"/>
    </source>
</evidence>
<dbReference type="InterPro" id="IPR036866">
    <property type="entry name" value="RibonucZ/Hydroxyglut_hydro"/>
</dbReference>
<dbReference type="SMART" id="SM00849">
    <property type="entry name" value="Lactamase_B"/>
    <property type="match status" value="1"/>
</dbReference>
<dbReference type="RefSeq" id="WP_060534926.1">
    <property type="nucleotide sequence ID" value="NZ_CP013023.1"/>
</dbReference>
<dbReference type="Pfam" id="PF00753">
    <property type="entry name" value="Lactamase_B"/>
    <property type="match status" value="1"/>
</dbReference>
<dbReference type="STRING" id="1616788.AR543_12910"/>
<dbReference type="AlphaFoldDB" id="A0A172ZH11"/>
<reference evidence="6" key="1">
    <citation type="submission" date="2015-10" db="EMBL/GenBank/DDBJ databases">
        <title>Genome of Paenibacillus bovis sp. nov.</title>
        <authorList>
            <person name="Wu Z."/>
            <person name="Gao C."/>
            <person name="Liu Z."/>
            <person name="Zheng H."/>
        </authorList>
    </citation>
    <scope>NUCLEOTIDE SEQUENCE [LARGE SCALE GENOMIC DNA]</scope>
    <source>
        <strain evidence="6">BD3526</strain>
    </source>
</reference>
<accession>A0A172ZH11</accession>
<dbReference type="KEGG" id="pbv:AR543_12910"/>
<dbReference type="PANTHER" id="PTHR42951:SF4">
    <property type="entry name" value="ACYL-COENZYME A THIOESTERASE MBLAC2"/>
    <property type="match status" value="1"/>
</dbReference>
<evidence type="ECO:0000256" key="2">
    <source>
        <dbReference type="ARBA" id="ARBA00034301"/>
    </source>
</evidence>
<dbReference type="InterPro" id="IPR001279">
    <property type="entry name" value="Metallo-B-lactamas"/>
</dbReference>
<organism evidence="5 6">
    <name type="scientific">Paenibacillus bovis</name>
    <dbReference type="NCBI Taxonomy" id="1616788"/>
    <lineage>
        <taxon>Bacteria</taxon>
        <taxon>Bacillati</taxon>
        <taxon>Bacillota</taxon>
        <taxon>Bacilli</taxon>
        <taxon>Bacillales</taxon>
        <taxon>Paenibacillaceae</taxon>
        <taxon>Paenibacillus</taxon>
    </lineage>
</organism>
<dbReference type="OrthoDB" id="420651at2"/>
<comment type="catalytic activity">
    <reaction evidence="1">
        <text>3',5'-cyclic CMP + H2O = CMP + H(+)</text>
        <dbReference type="Rhea" id="RHEA:72675"/>
        <dbReference type="ChEBI" id="CHEBI:15377"/>
        <dbReference type="ChEBI" id="CHEBI:15378"/>
        <dbReference type="ChEBI" id="CHEBI:58003"/>
        <dbReference type="ChEBI" id="CHEBI:60377"/>
    </reaction>
    <physiologicalReaction direction="left-to-right" evidence="1">
        <dbReference type="Rhea" id="RHEA:72676"/>
    </physiologicalReaction>
</comment>
<proteinExistence type="predicted"/>
<keyword evidence="6" id="KW-1185">Reference proteome</keyword>
<evidence type="ECO:0000313" key="5">
    <source>
        <dbReference type="EMBL" id="ANF96819.1"/>
    </source>
</evidence>
<dbReference type="PANTHER" id="PTHR42951">
    <property type="entry name" value="METALLO-BETA-LACTAMASE DOMAIN-CONTAINING"/>
    <property type="match status" value="1"/>
</dbReference>
<gene>
    <name evidence="5" type="ORF">AR543_12910</name>
</gene>
<reference evidence="5 6" key="2">
    <citation type="journal article" date="2016" name="Int. J. Syst. Evol. Microbiol.">
        <title>Paenibacillus bovis sp. nov., isolated from raw yak (Bos grunniens) milk.</title>
        <authorList>
            <person name="Gao C."/>
            <person name="Han J."/>
            <person name="Liu Z."/>
            <person name="Xu X."/>
            <person name="Hang F."/>
            <person name="Wu Z."/>
        </authorList>
    </citation>
    <scope>NUCLEOTIDE SEQUENCE [LARGE SCALE GENOMIC DNA]</scope>
    <source>
        <strain evidence="5 6">BD3526</strain>
    </source>
</reference>
<evidence type="ECO:0000256" key="3">
    <source>
        <dbReference type="ARBA" id="ARBA00048505"/>
    </source>
</evidence>
<evidence type="ECO:0000256" key="1">
    <source>
        <dbReference type="ARBA" id="ARBA00034221"/>
    </source>
</evidence>
<sequence length="287" mass="32936">MQIMQNLSSHINYLTPYQETDRPILAAVTGTRSTLLIDAGNSASHIQLFIDQLVKLDISPRWLVLTHWHWDHVFGMNQANTTIIAQTLTTQHIKEMQQLSWTDEELDRRVEEGTEIAFCADAIKKEFGEERDILLPTPDITFDRKLELDLGRVHCIIEHVGGDHSADSSIIYIQEDKVLFLGDALYPNIHVTPNCYTPATTLKLIQSLRKYDADTVVLSHHAEIWDAERFEQELVLLERTALLVQNAENDRDSTARLLQEQYGRELSEYEQETIDLFISGRAMEAHI</sequence>
<name>A0A172ZH11_9BACL</name>
<evidence type="ECO:0000259" key="4">
    <source>
        <dbReference type="SMART" id="SM00849"/>
    </source>
</evidence>